<evidence type="ECO:0000313" key="2">
    <source>
        <dbReference type="EMBL" id="KIK96723.1"/>
    </source>
</evidence>
<sequence>PPPYQHNPKGAVSKKSSIATSAKPPQTTRHQNLTLNDCLTVFAYINKHPNVPQGCIVEHIKTCPEGALEFTQAMLSQKLKDHGKLKEHVHSNPNALSSK</sequence>
<dbReference type="HOGENOM" id="CLU_018294_8_1_1"/>
<dbReference type="Proteomes" id="UP000054538">
    <property type="component" value="Unassembled WGS sequence"/>
</dbReference>
<feature type="non-terminal residue" evidence="2">
    <location>
        <position position="1"/>
    </location>
</feature>
<reference evidence="2 3" key="1">
    <citation type="submission" date="2014-04" db="EMBL/GenBank/DDBJ databases">
        <authorList>
            <consortium name="DOE Joint Genome Institute"/>
            <person name="Kuo A."/>
            <person name="Kohler A."/>
            <person name="Jargeat P."/>
            <person name="Nagy L.G."/>
            <person name="Floudas D."/>
            <person name="Copeland A."/>
            <person name="Barry K.W."/>
            <person name="Cichocki N."/>
            <person name="Veneault-Fourrey C."/>
            <person name="LaButti K."/>
            <person name="Lindquist E.A."/>
            <person name="Lipzen A."/>
            <person name="Lundell T."/>
            <person name="Morin E."/>
            <person name="Murat C."/>
            <person name="Sun H."/>
            <person name="Tunlid A."/>
            <person name="Henrissat B."/>
            <person name="Grigoriev I.V."/>
            <person name="Hibbett D.S."/>
            <person name="Martin F."/>
            <person name="Nordberg H.P."/>
            <person name="Cantor M.N."/>
            <person name="Hua S.X."/>
        </authorList>
    </citation>
    <scope>NUCLEOTIDE SEQUENCE [LARGE SCALE GENOMIC DNA]</scope>
    <source>
        <strain evidence="2 3">Ve08.2h10</strain>
    </source>
</reference>
<feature type="compositionally biased region" description="Polar residues" evidence="1">
    <location>
        <begin position="14"/>
        <end position="29"/>
    </location>
</feature>
<dbReference type="EMBL" id="KN824972">
    <property type="protein sequence ID" value="KIK96723.1"/>
    <property type="molecule type" value="Genomic_DNA"/>
</dbReference>
<dbReference type="InParanoid" id="A0A0D0DSW5"/>
<accession>A0A0D0DSW5</accession>
<protein>
    <submittedName>
        <fullName evidence="2">Uncharacterized protein</fullName>
    </submittedName>
</protein>
<evidence type="ECO:0000313" key="3">
    <source>
        <dbReference type="Proteomes" id="UP000054538"/>
    </source>
</evidence>
<feature type="region of interest" description="Disordered" evidence="1">
    <location>
        <begin position="1"/>
        <end position="29"/>
    </location>
</feature>
<gene>
    <name evidence="2" type="ORF">PAXRUDRAFT_137881</name>
</gene>
<proteinExistence type="predicted"/>
<organism evidence="2 3">
    <name type="scientific">Paxillus rubicundulus Ve08.2h10</name>
    <dbReference type="NCBI Taxonomy" id="930991"/>
    <lineage>
        <taxon>Eukaryota</taxon>
        <taxon>Fungi</taxon>
        <taxon>Dikarya</taxon>
        <taxon>Basidiomycota</taxon>
        <taxon>Agaricomycotina</taxon>
        <taxon>Agaricomycetes</taxon>
        <taxon>Agaricomycetidae</taxon>
        <taxon>Boletales</taxon>
        <taxon>Paxilineae</taxon>
        <taxon>Paxillaceae</taxon>
        <taxon>Paxillus</taxon>
    </lineage>
</organism>
<name>A0A0D0DSW5_9AGAM</name>
<feature type="compositionally biased region" description="Basic and acidic residues" evidence="1">
    <location>
        <begin position="80"/>
        <end position="90"/>
    </location>
</feature>
<feature type="region of interest" description="Disordered" evidence="1">
    <location>
        <begin position="80"/>
        <end position="99"/>
    </location>
</feature>
<reference evidence="3" key="2">
    <citation type="submission" date="2015-01" db="EMBL/GenBank/DDBJ databases">
        <title>Evolutionary Origins and Diversification of the Mycorrhizal Mutualists.</title>
        <authorList>
            <consortium name="DOE Joint Genome Institute"/>
            <consortium name="Mycorrhizal Genomics Consortium"/>
            <person name="Kohler A."/>
            <person name="Kuo A."/>
            <person name="Nagy L.G."/>
            <person name="Floudas D."/>
            <person name="Copeland A."/>
            <person name="Barry K.W."/>
            <person name="Cichocki N."/>
            <person name="Veneault-Fourrey C."/>
            <person name="LaButti K."/>
            <person name="Lindquist E.A."/>
            <person name="Lipzen A."/>
            <person name="Lundell T."/>
            <person name="Morin E."/>
            <person name="Murat C."/>
            <person name="Riley R."/>
            <person name="Ohm R."/>
            <person name="Sun H."/>
            <person name="Tunlid A."/>
            <person name="Henrissat B."/>
            <person name="Grigoriev I.V."/>
            <person name="Hibbett D.S."/>
            <person name="Martin F."/>
        </authorList>
    </citation>
    <scope>NUCLEOTIDE SEQUENCE [LARGE SCALE GENOMIC DNA]</scope>
    <source>
        <strain evidence="3">Ve08.2h10</strain>
    </source>
</reference>
<dbReference type="OrthoDB" id="162969at2759"/>
<evidence type="ECO:0000256" key="1">
    <source>
        <dbReference type="SAM" id="MobiDB-lite"/>
    </source>
</evidence>
<keyword evidence="3" id="KW-1185">Reference proteome</keyword>
<dbReference type="AlphaFoldDB" id="A0A0D0DSW5"/>